<sequence length="412" mass="46870">MEVSFYTGSVLSTTTMHSIHRIISRLSSTALSTSANAARFLREQTRPTFGNDKRVALVNGIGAYQDIGSRFFSAKSGGSEGGDDWDSAVGSFGGSESITDGDGLGWGSASSWSTGLTKDHFDGVEVVGQRTSSSSTHSGKDGGDGMKDTSQYAMAYDLQDTEDWVREYESENKRSAAFVAGWNKRIDELKVLMDQIKEPGLRGSYLKDSEKAEMYRLHKENPEVYTVEKLAKDYRIMRQRVHAILWLKEIEEEEEKKLGHPLDDSIELLLDNFPEFFKSHDREFHVASLTYKPEFKVMPEGWDGTIKDMDEVHYEISKKEDEILYQEFVLRMNFNKMKMAGQVKCHKYSRRRSSQGWNFTVEKLGKKGKRGGGGGWKFVSLPDGSSRPLNDTEKMYVKRETPRRRRRSRIFD</sequence>
<feature type="region of interest" description="Disordered" evidence="1">
    <location>
        <begin position="365"/>
        <end position="412"/>
    </location>
</feature>
<name>A0A4U5Q910_POPAL</name>
<dbReference type="InterPro" id="IPR052851">
    <property type="entry name" value="GCD1_mitochondrial"/>
</dbReference>
<protein>
    <submittedName>
        <fullName evidence="2">Uncharacterized protein</fullName>
    </submittedName>
</protein>
<dbReference type="Pfam" id="PF12298">
    <property type="entry name" value="Bot1p"/>
    <property type="match status" value="1"/>
</dbReference>
<feature type="compositionally biased region" description="Basic residues" evidence="1">
    <location>
        <begin position="401"/>
        <end position="412"/>
    </location>
</feature>
<gene>
    <name evidence="2" type="ORF">D5086_0000139010</name>
</gene>
<feature type="region of interest" description="Disordered" evidence="1">
    <location>
        <begin position="128"/>
        <end position="148"/>
    </location>
</feature>
<dbReference type="AlphaFoldDB" id="A0A4U5Q910"/>
<evidence type="ECO:0000313" key="2">
    <source>
        <dbReference type="EMBL" id="TKS04795.1"/>
    </source>
</evidence>
<dbReference type="PANTHER" id="PTHR35476">
    <property type="entry name" value="MUCIN-LIKE PROTEIN"/>
    <property type="match status" value="1"/>
</dbReference>
<feature type="compositionally biased region" description="Basic and acidic residues" evidence="1">
    <location>
        <begin position="390"/>
        <end position="400"/>
    </location>
</feature>
<organism evidence="2">
    <name type="scientific">Populus alba</name>
    <name type="common">White poplar</name>
    <dbReference type="NCBI Taxonomy" id="43335"/>
    <lineage>
        <taxon>Eukaryota</taxon>
        <taxon>Viridiplantae</taxon>
        <taxon>Streptophyta</taxon>
        <taxon>Embryophyta</taxon>
        <taxon>Tracheophyta</taxon>
        <taxon>Spermatophyta</taxon>
        <taxon>Magnoliopsida</taxon>
        <taxon>eudicotyledons</taxon>
        <taxon>Gunneridae</taxon>
        <taxon>Pentapetalae</taxon>
        <taxon>rosids</taxon>
        <taxon>fabids</taxon>
        <taxon>Malpighiales</taxon>
        <taxon>Salicaceae</taxon>
        <taxon>Saliceae</taxon>
        <taxon>Populus</taxon>
    </lineage>
</organism>
<reference evidence="2" key="1">
    <citation type="submission" date="2018-10" db="EMBL/GenBank/DDBJ databases">
        <title>Population genomic analysis revealed the cold adaptation of white poplar.</title>
        <authorList>
            <person name="Liu Y.-J."/>
        </authorList>
    </citation>
    <scope>NUCLEOTIDE SEQUENCE [LARGE SCALE GENOMIC DNA]</scope>
    <source>
        <strain evidence="2">PAL-ZL1</strain>
    </source>
</reference>
<dbReference type="EMBL" id="RCHU01000449">
    <property type="protein sequence ID" value="TKS04795.1"/>
    <property type="molecule type" value="Genomic_DNA"/>
</dbReference>
<accession>A0A4U5Q910</accession>
<dbReference type="PANTHER" id="PTHR35476:SF3">
    <property type="entry name" value="SMALL RIBOSOMAL SUBUNIT PROTEIN MS75"/>
    <property type="match status" value="1"/>
</dbReference>
<feature type="compositionally biased region" description="Basic and acidic residues" evidence="1">
    <location>
        <begin position="138"/>
        <end position="147"/>
    </location>
</feature>
<proteinExistence type="predicted"/>
<dbReference type="STRING" id="43335.A0A4U5Q910"/>
<comment type="caution">
    <text evidence="2">The sequence shown here is derived from an EMBL/GenBank/DDBJ whole genome shotgun (WGS) entry which is preliminary data.</text>
</comment>
<evidence type="ECO:0000256" key="1">
    <source>
        <dbReference type="SAM" id="MobiDB-lite"/>
    </source>
</evidence>